<dbReference type="AlphaFoldDB" id="A0A7M1XJG2"/>
<dbReference type="Gene3D" id="2.60.40.3630">
    <property type="match status" value="2"/>
</dbReference>
<evidence type="ECO:0000313" key="2">
    <source>
        <dbReference type="Proteomes" id="UP000593591"/>
    </source>
</evidence>
<dbReference type="Gene3D" id="2.60.120.260">
    <property type="entry name" value="Galactose-binding domain-like"/>
    <property type="match status" value="1"/>
</dbReference>
<dbReference type="Proteomes" id="UP000593591">
    <property type="component" value="Chromosome"/>
</dbReference>
<proteinExistence type="predicted"/>
<protein>
    <submittedName>
        <fullName evidence="1">Uncharacterized protein</fullName>
    </submittedName>
</protein>
<dbReference type="PROSITE" id="PS51257">
    <property type="entry name" value="PROKAR_LIPOPROTEIN"/>
    <property type="match status" value="1"/>
</dbReference>
<accession>A0A7M1XJG2</accession>
<dbReference type="KEGG" id="trc:DYE49_00420"/>
<name>A0A7M1XJG2_9SPIR</name>
<evidence type="ECO:0000313" key="1">
    <source>
        <dbReference type="EMBL" id="QOS38998.1"/>
    </source>
</evidence>
<dbReference type="EMBL" id="CP031517">
    <property type="protein sequence ID" value="QOS38998.1"/>
    <property type="molecule type" value="Genomic_DNA"/>
</dbReference>
<gene>
    <name evidence="1" type="ORF">DYE49_00420</name>
</gene>
<sequence length="385" mass="42916">MKHKFLTRLLIISSLFLTGCTNNDSKPVNSSPKTSEKAVEEGDVCTDIIIKQMPSKLSYLEGEKFKPNGIIFDAVYQNGFEGDKNLTAGDLDGWTPSTPLTINDTKVKLIYEGFEKEIDITVKGKELTAIAITHEPDIKSYRIGEALNLTGLVVKATYGENEKEESLTEYTIADSEGKTYENGSLLETANEDLELYVFLADKPEIKASFHIAIFAGFSIQAEDIKTTDFPEEESYVTIESQPNSDLYHVKKDLNFSGTGYLGDVKRGFEMTFHIYSEREAKDVSVILIAASTYLQEGGMGNVQVNQVFDIYVDDEQLSVDDSIIIPGLSVVPEGTSRWTNWADAFITKMDLKAGFTTLKLKCIGMTKGKDNYDRAPNIDRLDIRF</sequence>
<organism evidence="1 2">
    <name type="scientific">Treponema rectale</name>
    <dbReference type="NCBI Taxonomy" id="744512"/>
    <lineage>
        <taxon>Bacteria</taxon>
        <taxon>Pseudomonadati</taxon>
        <taxon>Spirochaetota</taxon>
        <taxon>Spirochaetia</taxon>
        <taxon>Spirochaetales</taxon>
        <taxon>Treponemataceae</taxon>
        <taxon>Treponema</taxon>
    </lineage>
</organism>
<reference evidence="1 2" key="1">
    <citation type="submission" date="2018-08" db="EMBL/GenBank/DDBJ databases">
        <title>The first complete genome of Treponema rectale (CHPAT), a commensal spirochete of the bovine rectum.</title>
        <authorList>
            <person name="Staton G.J."/>
            <person name="Clegg S.R."/>
            <person name="Carter S.D."/>
            <person name="Radford A.D."/>
            <person name="Darby A."/>
            <person name="Hall N."/>
            <person name="Birtles R.J."/>
            <person name="Evans N.J."/>
        </authorList>
    </citation>
    <scope>NUCLEOTIDE SEQUENCE [LARGE SCALE GENOMIC DNA]</scope>
    <source>
        <strain evidence="1 2">CHPA</strain>
    </source>
</reference>